<protein>
    <recommendedName>
        <fullName evidence="2">Glucose-methanol-choline oxidoreductase C-terminal domain-containing protein</fullName>
    </recommendedName>
</protein>
<dbReference type="InterPro" id="IPR036188">
    <property type="entry name" value="FAD/NAD-bd_sf"/>
</dbReference>
<dbReference type="AlphaFoldDB" id="E4XS38"/>
<dbReference type="Gene3D" id="3.30.560.10">
    <property type="entry name" value="Glucose Oxidase, domain 3"/>
    <property type="match status" value="1"/>
</dbReference>
<proteinExistence type="inferred from homology"/>
<gene>
    <name evidence="3" type="ORF">GSOID_T00001986001</name>
</gene>
<dbReference type="SUPFAM" id="SSF54373">
    <property type="entry name" value="FAD-linked reductases, C-terminal domain"/>
    <property type="match status" value="1"/>
</dbReference>
<dbReference type="SUPFAM" id="SSF51905">
    <property type="entry name" value="FAD/NAD(P)-binding domain"/>
    <property type="match status" value="1"/>
</dbReference>
<name>E4XS38_OIKDI</name>
<organism evidence="3">
    <name type="scientific">Oikopleura dioica</name>
    <name type="common">Tunicate</name>
    <dbReference type="NCBI Taxonomy" id="34765"/>
    <lineage>
        <taxon>Eukaryota</taxon>
        <taxon>Metazoa</taxon>
        <taxon>Chordata</taxon>
        <taxon>Tunicata</taxon>
        <taxon>Appendicularia</taxon>
        <taxon>Copelata</taxon>
        <taxon>Oikopleuridae</taxon>
        <taxon>Oikopleura</taxon>
    </lineage>
</organism>
<evidence type="ECO:0000256" key="1">
    <source>
        <dbReference type="ARBA" id="ARBA00010790"/>
    </source>
</evidence>
<evidence type="ECO:0000313" key="4">
    <source>
        <dbReference type="Proteomes" id="UP000001307"/>
    </source>
</evidence>
<dbReference type="GO" id="GO:0016614">
    <property type="term" value="F:oxidoreductase activity, acting on CH-OH group of donors"/>
    <property type="evidence" value="ECO:0007669"/>
    <property type="project" value="InterPro"/>
</dbReference>
<dbReference type="InParanoid" id="E4XS38"/>
<dbReference type="PANTHER" id="PTHR11552">
    <property type="entry name" value="GLUCOSE-METHANOL-CHOLINE GMC OXIDOREDUCTASE"/>
    <property type="match status" value="1"/>
</dbReference>
<accession>E4XS38</accession>
<dbReference type="Proteomes" id="UP000001307">
    <property type="component" value="Unassembled WGS sequence"/>
</dbReference>
<dbReference type="OrthoDB" id="269227at2759"/>
<sequence>MLVANYISFEKNRFKPGVGSFCVLEYKKCISEFDWNLCASSMYDCGDMENENYGGFNFTLPLKITKFSNVEKSLAVFSHVQNKANENLCLYTVHVTNNICENLCFSSDFSYDSDENYEFIAADRLSRYNHQKNAECKSICMLASDLEVKEDCPFHKRCPNGCPCPGYKCVENGGNLLNLKLKSNNPLDHPVIDPRYFTDPADLPDLVAAVKLTREIFAQKAMDEHRLEEIIPGSNFETDSQISEWVKEAAETAYHPSCSAKMGKEDDSMTVVNSNCQVLGLQNLRVVDSSIMPSVASGNLNAPTIAIAERAADIIRRMKPLHMPNTPVYKSDTSKQR</sequence>
<dbReference type="Gene3D" id="3.50.50.60">
    <property type="entry name" value="FAD/NAD(P)-binding domain"/>
    <property type="match status" value="1"/>
</dbReference>
<evidence type="ECO:0000259" key="2">
    <source>
        <dbReference type="Pfam" id="PF05199"/>
    </source>
</evidence>
<dbReference type="EMBL" id="FN653129">
    <property type="protein sequence ID" value="CBY12586.1"/>
    <property type="molecule type" value="Genomic_DNA"/>
</dbReference>
<keyword evidence="4" id="KW-1185">Reference proteome</keyword>
<evidence type="ECO:0000313" key="3">
    <source>
        <dbReference type="EMBL" id="CBY12586.1"/>
    </source>
</evidence>
<dbReference type="PANTHER" id="PTHR11552:SF147">
    <property type="entry name" value="CHOLINE DEHYDROGENASE, MITOCHONDRIAL"/>
    <property type="match status" value="1"/>
</dbReference>
<dbReference type="InterPro" id="IPR007867">
    <property type="entry name" value="GMC_OxRtase_C"/>
</dbReference>
<comment type="similarity">
    <text evidence="1">Belongs to the GMC oxidoreductase family.</text>
</comment>
<feature type="domain" description="Glucose-methanol-choline oxidoreductase C-terminal" evidence="2">
    <location>
        <begin position="179"/>
        <end position="308"/>
    </location>
</feature>
<dbReference type="InterPro" id="IPR012132">
    <property type="entry name" value="GMC_OxRdtase"/>
</dbReference>
<dbReference type="Pfam" id="PF05199">
    <property type="entry name" value="GMC_oxred_C"/>
    <property type="match status" value="1"/>
</dbReference>
<reference evidence="3" key="1">
    <citation type="journal article" date="2010" name="Science">
        <title>Plasticity of animal genome architecture unmasked by rapid evolution of a pelagic tunicate.</title>
        <authorList>
            <person name="Denoeud F."/>
            <person name="Henriet S."/>
            <person name="Mungpakdee S."/>
            <person name="Aury J.M."/>
            <person name="Da Silva C."/>
            <person name="Brinkmann H."/>
            <person name="Mikhaleva J."/>
            <person name="Olsen L.C."/>
            <person name="Jubin C."/>
            <person name="Canestro C."/>
            <person name="Bouquet J.M."/>
            <person name="Danks G."/>
            <person name="Poulain J."/>
            <person name="Campsteijn C."/>
            <person name="Adamski M."/>
            <person name="Cross I."/>
            <person name="Yadetie F."/>
            <person name="Muffato M."/>
            <person name="Louis A."/>
            <person name="Butcher S."/>
            <person name="Tsagkogeorga G."/>
            <person name="Konrad A."/>
            <person name="Singh S."/>
            <person name="Jensen M.F."/>
            <person name="Cong E.H."/>
            <person name="Eikeseth-Otteraa H."/>
            <person name="Noel B."/>
            <person name="Anthouard V."/>
            <person name="Porcel B.M."/>
            <person name="Kachouri-Lafond R."/>
            <person name="Nishino A."/>
            <person name="Ugolini M."/>
            <person name="Chourrout P."/>
            <person name="Nishida H."/>
            <person name="Aasland R."/>
            <person name="Huzurbazar S."/>
            <person name="Westhof E."/>
            <person name="Delsuc F."/>
            <person name="Lehrach H."/>
            <person name="Reinhardt R."/>
            <person name="Weissenbach J."/>
            <person name="Roy S.W."/>
            <person name="Artiguenave F."/>
            <person name="Postlethwait J.H."/>
            <person name="Manak J.R."/>
            <person name="Thompson E.M."/>
            <person name="Jaillon O."/>
            <person name="Du Pasquier L."/>
            <person name="Boudinot P."/>
            <person name="Liberles D.A."/>
            <person name="Volff J.N."/>
            <person name="Philippe H."/>
            <person name="Lenhard B."/>
            <person name="Roest Crollius H."/>
            <person name="Wincker P."/>
            <person name="Chourrout D."/>
        </authorList>
    </citation>
    <scope>NUCLEOTIDE SEQUENCE [LARGE SCALE GENOMIC DNA]</scope>
</reference>
<dbReference type="GO" id="GO:0050660">
    <property type="term" value="F:flavin adenine dinucleotide binding"/>
    <property type="evidence" value="ECO:0007669"/>
    <property type="project" value="InterPro"/>
</dbReference>